<dbReference type="Pfam" id="PF13088">
    <property type="entry name" value="BNR_2"/>
    <property type="match status" value="1"/>
</dbReference>
<protein>
    <submittedName>
        <fullName evidence="3">Sialidase</fullName>
    </submittedName>
</protein>
<dbReference type="Proteomes" id="UP000036520">
    <property type="component" value="Chromosome"/>
</dbReference>
<organism evidence="3 4">
    <name type="scientific">Cyclobacterium amurskyense</name>
    <dbReference type="NCBI Taxonomy" id="320787"/>
    <lineage>
        <taxon>Bacteria</taxon>
        <taxon>Pseudomonadati</taxon>
        <taxon>Bacteroidota</taxon>
        <taxon>Cytophagia</taxon>
        <taxon>Cytophagales</taxon>
        <taxon>Cyclobacteriaceae</taxon>
        <taxon>Cyclobacterium</taxon>
    </lineage>
</organism>
<feature type="region of interest" description="Disordered" evidence="1">
    <location>
        <begin position="290"/>
        <end position="309"/>
    </location>
</feature>
<dbReference type="InterPro" id="IPR036278">
    <property type="entry name" value="Sialidase_sf"/>
</dbReference>
<dbReference type="SUPFAM" id="SSF50939">
    <property type="entry name" value="Sialidases"/>
    <property type="match status" value="1"/>
</dbReference>
<dbReference type="PATRIC" id="fig|320787.5.peg.316"/>
<dbReference type="PANTHER" id="PTHR43752">
    <property type="entry name" value="BNR/ASP-BOX REPEAT FAMILY PROTEIN"/>
    <property type="match status" value="1"/>
</dbReference>
<keyword evidence="4" id="KW-1185">Reference proteome</keyword>
<dbReference type="KEGG" id="camu:CA2015_0288"/>
<feature type="domain" description="Sialidase" evidence="2">
    <location>
        <begin position="100"/>
        <end position="383"/>
    </location>
</feature>
<dbReference type="STRING" id="320787.CA2015_0288"/>
<evidence type="ECO:0000256" key="1">
    <source>
        <dbReference type="SAM" id="MobiDB-lite"/>
    </source>
</evidence>
<accession>A0A0H4PAI7</accession>
<reference evidence="3 4" key="1">
    <citation type="submission" date="2015-07" db="EMBL/GenBank/DDBJ databases">
        <authorList>
            <person name="Kim K.M."/>
        </authorList>
    </citation>
    <scope>NUCLEOTIDE SEQUENCE [LARGE SCALE GENOMIC DNA]</scope>
    <source>
        <strain evidence="3 4">KCTC 12363</strain>
    </source>
</reference>
<evidence type="ECO:0000259" key="2">
    <source>
        <dbReference type="Pfam" id="PF13088"/>
    </source>
</evidence>
<dbReference type="InterPro" id="IPR011040">
    <property type="entry name" value="Sialidase"/>
</dbReference>
<dbReference type="PANTHER" id="PTHR43752:SF2">
    <property type="entry name" value="BNR_ASP-BOX REPEAT FAMILY PROTEIN"/>
    <property type="match status" value="1"/>
</dbReference>
<dbReference type="AlphaFoldDB" id="A0A0H4PAI7"/>
<evidence type="ECO:0000313" key="3">
    <source>
        <dbReference type="EMBL" id="AKP49768.1"/>
    </source>
</evidence>
<sequence length="402" mass="44849">MNWESKRHFVAFNMRKTTLTVLALTAGLMLNSCGGSNEKKAEVQEDVQLEPNDITGNYHLPEKQKVGEGPLVHAELIYPLDDRPTPQVHASTLVETPSGIVAAFFSGTHEKNPDVGIRVTHLENGKWTRPVEVANGVQNANLRYPTWNPVLFQPKDGPLMLFYKVGPDPRTWWGMLITSDDDGKTWSEPRKLGEDPAIGPLLGPVKNKAVQLEDGTIIAPTSTEFIKDEDTFWMVHFEISKDNGKTWEVVGPINDGVEFDAIQPSILFHQDGSLQILCRTRQDVISESWSTDNGQTWSPMKATSLPNPNSGTDAVTLADGRQLLIYNHSTKEGKEPKGRNMLNLAISDDGKNWTPFMTLENEPNESGYSYPAIIQSKDGMVHMTYTYDRKTVKYVVVDPSKI</sequence>
<evidence type="ECO:0000313" key="4">
    <source>
        <dbReference type="Proteomes" id="UP000036520"/>
    </source>
</evidence>
<name>A0A0H4PAI7_9BACT</name>
<gene>
    <name evidence="3" type="ORF">CA2015_0288</name>
</gene>
<dbReference type="Gene3D" id="2.120.10.10">
    <property type="match status" value="1"/>
</dbReference>
<proteinExistence type="predicted"/>
<dbReference type="EMBL" id="CP012040">
    <property type="protein sequence ID" value="AKP49768.1"/>
    <property type="molecule type" value="Genomic_DNA"/>
</dbReference>
<dbReference type="CDD" id="cd15482">
    <property type="entry name" value="Sialidase_non-viral"/>
    <property type="match status" value="1"/>
</dbReference>